<gene>
    <name evidence="6" type="primary">cmr5</name>
    <name evidence="6" type="ORF">GIY09_10930</name>
</gene>
<accession>A0A6I2GES1</accession>
<protein>
    <recommendedName>
        <fullName evidence="5">CRISPR type III-B/RAMP module-associated protein Cmr5</fullName>
    </recommendedName>
</protein>
<dbReference type="Gene3D" id="1.10.520.30">
    <property type="entry name" value="AF1862-like domain"/>
    <property type="match status" value="1"/>
</dbReference>
<evidence type="ECO:0000256" key="2">
    <source>
        <dbReference type="ARBA" id="ARBA00006161"/>
    </source>
</evidence>
<evidence type="ECO:0000313" key="6">
    <source>
        <dbReference type="EMBL" id="MRI86357.1"/>
    </source>
</evidence>
<organism evidence="6 7">
    <name type="scientific">Fundicoccus ignavus</name>
    <dbReference type="NCBI Taxonomy" id="2664442"/>
    <lineage>
        <taxon>Bacteria</taxon>
        <taxon>Bacillati</taxon>
        <taxon>Bacillota</taxon>
        <taxon>Bacilli</taxon>
        <taxon>Lactobacillales</taxon>
        <taxon>Aerococcaceae</taxon>
        <taxon>Fundicoccus</taxon>
    </lineage>
</organism>
<dbReference type="InterPro" id="IPR023101">
    <property type="entry name" value="AF1862-like_dom_sf"/>
</dbReference>
<dbReference type="RefSeq" id="WP_153864033.1">
    <property type="nucleotide sequence ID" value="NZ_WJQS01000012.1"/>
</dbReference>
<dbReference type="EMBL" id="WJQS01000012">
    <property type="protein sequence ID" value="MRI86357.1"/>
    <property type="molecule type" value="Genomic_DNA"/>
</dbReference>
<evidence type="ECO:0000256" key="1">
    <source>
        <dbReference type="ARBA" id="ARBA00004496"/>
    </source>
</evidence>
<dbReference type="NCBIfam" id="TIGR01881">
    <property type="entry name" value="cas_Cmr5"/>
    <property type="match status" value="1"/>
</dbReference>
<name>A0A6I2GES1_9LACT</name>
<comment type="subcellular location">
    <subcellularLocation>
        <location evidence="1">Cytoplasm</location>
    </subcellularLocation>
</comment>
<comment type="caution">
    <text evidence="6">The sequence shown here is derived from an EMBL/GenBank/DDBJ whole genome shotgun (WGS) entry which is preliminary data.</text>
</comment>
<dbReference type="Pfam" id="PF09701">
    <property type="entry name" value="Cas_Cmr5"/>
    <property type="match status" value="1"/>
</dbReference>
<keyword evidence="7" id="KW-1185">Reference proteome</keyword>
<dbReference type="AlphaFoldDB" id="A0A6I2GES1"/>
<evidence type="ECO:0000256" key="4">
    <source>
        <dbReference type="ARBA" id="ARBA00023118"/>
    </source>
</evidence>
<evidence type="ECO:0000313" key="7">
    <source>
        <dbReference type="Proteomes" id="UP000430975"/>
    </source>
</evidence>
<keyword evidence="4" id="KW-0051">Antiviral defense</keyword>
<comment type="similarity">
    <text evidence="2">Belongs to the CRISPR system Cmr5 family.</text>
</comment>
<dbReference type="GO" id="GO:0051607">
    <property type="term" value="P:defense response to virus"/>
    <property type="evidence" value="ECO:0007669"/>
    <property type="project" value="UniProtKB-KW"/>
</dbReference>
<dbReference type="SUPFAM" id="SSF158568">
    <property type="entry name" value="AF1862-like"/>
    <property type="match status" value="1"/>
</dbReference>
<reference evidence="6 7" key="1">
    <citation type="submission" date="2019-11" db="EMBL/GenBank/DDBJ databases">
        <title>Characterisation of Fundicoccus ignavus gen. nov. sp. nov., a novel genus of the family Aerococcaceae isolated from bulk tank milk.</title>
        <authorList>
            <person name="Siebert A."/>
            <person name="Huptas C."/>
            <person name="Wenning M."/>
            <person name="Scherer S."/>
            <person name="Doll E.V."/>
        </authorList>
    </citation>
    <scope>NUCLEOTIDE SEQUENCE [LARGE SCALE GENOMIC DNA]</scope>
    <source>
        <strain evidence="6 7">WS4759</strain>
    </source>
</reference>
<proteinExistence type="inferred from homology"/>
<evidence type="ECO:0000256" key="5">
    <source>
        <dbReference type="ARBA" id="ARBA00030001"/>
    </source>
</evidence>
<dbReference type="Proteomes" id="UP000430975">
    <property type="component" value="Unassembled WGS sequence"/>
</dbReference>
<keyword evidence="3" id="KW-0963">Cytoplasm</keyword>
<evidence type="ECO:0000256" key="3">
    <source>
        <dbReference type="ARBA" id="ARBA00022490"/>
    </source>
</evidence>
<dbReference type="GO" id="GO:0005737">
    <property type="term" value="C:cytoplasm"/>
    <property type="evidence" value="ECO:0007669"/>
    <property type="project" value="UniProtKB-SubCell"/>
</dbReference>
<dbReference type="InterPro" id="IPR010160">
    <property type="entry name" value="CRISPR-assoc_prot_Cmr5"/>
</dbReference>
<sequence length="116" mass="13527">MSELIRAKLAFDQVAQVKDLEDYKRNVKKMPMMIQVNGLAQTVSFYQTKGDSHIAILKHLYKHLLSQQLITANSRENLVEVIVNLESNDYRIVTTEIMAYLQWLKRFADGRQDNIK</sequence>